<feature type="domain" description="Fungal lipase-type" evidence="2">
    <location>
        <begin position="104"/>
        <end position="255"/>
    </location>
</feature>
<feature type="signal peptide" evidence="1">
    <location>
        <begin position="1"/>
        <end position="26"/>
    </location>
</feature>
<evidence type="ECO:0000313" key="3">
    <source>
        <dbReference type="EMBL" id="KAG7374171.1"/>
    </source>
</evidence>
<gene>
    <name evidence="3" type="ORF">IV203_013266</name>
</gene>
<evidence type="ECO:0000256" key="1">
    <source>
        <dbReference type="SAM" id="SignalP"/>
    </source>
</evidence>
<dbReference type="OrthoDB" id="426718at2759"/>
<evidence type="ECO:0000313" key="4">
    <source>
        <dbReference type="Proteomes" id="UP000693970"/>
    </source>
</evidence>
<reference evidence="3" key="2">
    <citation type="submission" date="2021-04" db="EMBL/GenBank/DDBJ databases">
        <authorList>
            <person name="Podell S."/>
        </authorList>
    </citation>
    <scope>NUCLEOTIDE SEQUENCE</scope>
    <source>
        <strain evidence="3">Hildebrandi</strain>
    </source>
</reference>
<keyword evidence="1" id="KW-0732">Signal</keyword>
<dbReference type="GO" id="GO:0006629">
    <property type="term" value="P:lipid metabolic process"/>
    <property type="evidence" value="ECO:0007669"/>
    <property type="project" value="InterPro"/>
</dbReference>
<name>A0A9K3Q7Y2_9STRA</name>
<accession>A0A9K3Q7Y2</accession>
<dbReference type="InterPro" id="IPR002921">
    <property type="entry name" value="Fungal_lipase-type"/>
</dbReference>
<dbReference type="Proteomes" id="UP000693970">
    <property type="component" value="Unassembled WGS sequence"/>
</dbReference>
<dbReference type="InterPro" id="IPR051218">
    <property type="entry name" value="Sec_MonoDiacylglyc_Lipase"/>
</dbReference>
<dbReference type="PANTHER" id="PTHR45856">
    <property type="entry name" value="ALPHA/BETA-HYDROLASES SUPERFAMILY PROTEIN"/>
    <property type="match status" value="1"/>
</dbReference>
<sequence>MTSQRILFLFLTVAASCMSWLQLTYANNIHFADQLPTLHETQEMAKLSLLVYKFRYHRNFTCDNFPEHRDDEIIDIDCHFYLHDEALGTQVLLVSNDVEKYISVVFAGTDDIRTSLQDANIFTKPFGNNDTIFLKDPNARVHAGFNNAVFTDNIWNQVYNQTKALWYQKTTQVNGNDYQLYTTGHSLGAANSMLIATAFATLNNQFPPIKCINFGGPQTGNADWMHYFNATSHLRDQMSIFRVVLAWDLVARLPEFFYHAGHTVQIDGKTNEVRVYYEHYGNEARGYAGAPTSWYSRSYAWLPFAMDDHHIRKYVRHLQDLNETTWAKKFFPTDGTVYDDDQWANPPDDWIQAEEDVPETELVETSQGEQMGLYQKLKRLLFER</sequence>
<dbReference type="PROSITE" id="PS51257">
    <property type="entry name" value="PROKAR_LIPOPROTEIN"/>
    <property type="match status" value="1"/>
</dbReference>
<feature type="chain" id="PRO_5039930684" evidence="1">
    <location>
        <begin position="27"/>
        <end position="384"/>
    </location>
</feature>
<reference evidence="3" key="1">
    <citation type="journal article" date="2021" name="Sci. Rep.">
        <title>Diploid genomic architecture of Nitzschia inconspicua, an elite biomass production diatom.</title>
        <authorList>
            <person name="Oliver A."/>
            <person name="Podell S."/>
            <person name="Pinowska A."/>
            <person name="Traller J.C."/>
            <person name="Smith S.R."/>
            <person name="McClure R."/>
            <person name="Beliaev A."/>
            <person name="Bohutskyi P."/>
            <person name="Hill E.A."/>
            <person name="Rabines A."/>
            <person name="Zheng H."/>
            <person name="Allen L.Z."/>
            <person name="Kuo A."/>
            <person name="Grigoriev I.V."/>
            <person name="Allen A.E."/>
            <person name="Hazlebeck D."/>
            <person name="Allen E.E."/>
        </authorList>
    </citation>
    <scope>NUCLEOTIDE SEQUENCE</scope>
    <source>
        <strain evidence="3">Hildebrandi</strain>
    </source>
</reference>
<comment type="caution">
    <text evidence="3">The sequence shown here is derived from an EMBL/GenBank/DDBJ whole genome shotgun (WGS) entry which is preliminary data.</text>
</comment>
<protein>
    <submittedName>
        <fullName evidence="3">Lipase class 3</fullName>
    </submittedName>
</protein>
<dbReference type="Pfam" id="PF01764">
    <property type="entry name" value="Lipase_3"/>
    <property type="match status" value="1"/>
</dbReference>
<dbReference type="PANTHER" id="PTHR45856:SF24">
    <property type="entry name" value="FUNGAL LIPASE-LIKE DOMAIN-CONTAINING PROTEIN"/>
    <property type="match status" value="1"/>
</dbReference>
<evidence type="ECO:0000259" key="2">
    <source>
        <dbReference type="Pfam" id="PF01764"/>
    </source>
</evidence>
<proteinExistence type="predicted"/>
<dbReference type="CDD" id="cd00519">
    <property type="entry name" value="Lipase_3"/>
    <property type="match status" value="1"/>
</dbReference>
<dbReference type="AlphaFoldDB" id="A0A9K3Q7Y2"/>
<organism evidence="3 4">
    <name type="scientific">Nitzschia inconspicua</name>
    <dbReference type="NCBI Taxonomy" id="303405"/>
    <lineage>
        <taxon>Eukaryota</taxon>
        <taxon>Sar</taxon>
        <taxon>Stramenopiles</taxon>
        <taxon>Ochrophyta</taxon>
        <taxon>Bacillariophyta</taxon>
        <taxon>Bacillariophyceae</taxon>
        <taxon>Bacillariophycidae</taxon>
        <taxon>Bacillariales</taxon>
        <taxon>Bacillariaceae</taxon>
        <taxon>Nitzschia</taxon>
    </lineage>
</organism>
<dbReference type="EMBL" id="JAGRRH010000001">
    <property type="protein sequence ID" value="KAG7374171.1"/>
    <property type="molecule type" value="Genomic_DNA"/>
</dbReference>
<keyword evidence="4" id="KW-1185">Reference proteome</keyword>